<dbReference type="EMBL" id="BSSD01000008">
    <property type="protein sequence ID" value="GLW94136.1"/>
    <property type="molecule type" value="Genomic_DNA"/>
</dbReference>
<gene>
    <name evidence="2" type="ORF">Aglo03_49520</name>
</gene>
<sequence>MTATRPIPTPPKTIGKTSLRIDEGDAGAPENRVCGARAPPTLGRVTQQLFFL</sequence>
<organism evidence="2 3">
    <name type="scientific">Actinokineospora globicatena</name>
    <dbReference type="NCBI Taxonomy" id="103729"/>
    <lineage>
        <taxon>Bacteria</taxon>
        <taxon>Bacillati</taxon>
        <taxon>Actinomycetota</taxon>
        <taxon>Actinomycetes</taxon>
        <taxon>Pseudonocardiales</taxon>
        <taxon>Pseudonocardiaceae</taxon>
        <taxon>Actinokineospora</taxon>
    </lineage>
</organism>
<name>A0A9W6QQ72_9PSEU</name>
<evidence type="ECO:0000256" key="1">
    <source>
        <dbReference type="SAM" id="MobiDB-lite"/>
    </source>
</evidence>
<protein>
    <submittedName>
        <fullName evidence="2">Uncharacterized protein</fullName>
    </submittedName>
</protein>
<evidence type="ECO:0000313" key="3">
    <source>
        <dbReference type="Proteomes" id="UP001165042"/>
    </source>
</evidence>
<comment type="caution">
    <text evidence="2">The sequence shown here is derived from an EMBL/GenBank/DDBJ whole genome shotgun (WGS) entry which is preliminary data.</text>
</comment>
<evidence type="ECO:0000313" key="2">
    <source>
        <dbReference type="EMBL" id="GLW94136.1"/>
    </source>
</evidence>
<reference evidence="2" key="1">
    <citation type="submission" date="2023-02" db="EMBL/GenBank/DDBJ databases">
        <title>Actinokineospora globicatena NBRC 15670.</title>
        <authorList>
            <person name="Ichikawa N."/>
            <person name="Sato H."/>
            <person name="Tonouchi N."/>
        </authorList>
    </citation>
    <scope>NUCLEOTIDE SEQUENCE</scope>
    <source>
        <strain evidence="2">NBRC 15670</strain>
    </source>
</reference>
<accession>A0A9W6QQ72</accession>
<feature type="compositionally biased region" description="Low complexity" evidence="1">
    <location>
        <begin position="1"/>
        <end position="17"/>
    </location>
</feature>
<dbReference type="Proteomes" id="UP001165042">
    <property type="component" value="Unassembled WGS sequence"/>
</dbReference>
<proteinExistence type="predicted"/>
<feature type="region of interest" description="Disordered" evidence="1">
    <location>
        <begin position="1"/>
        <end position="35"/>
    </location>
</feature>
<dbReference type="AlphaFoldDB" id="A0A9W6QQ72"/>
<keyword evidence="3" id="KW-1185">Reference proteome</keyword>